<protein>
    <submittedName>
        <fullName evidence="1">Uncharacterized protein</fullName>
    </submittedName>
</protein>
<evidence type="ECO:0000313" key="2">
    <source>
        <dbReference type="Proteomes" id="UP001163603"/>
    </source>
</evidence>
<dbReference type="Proteomes" id="UP001163603">
    <property type="component" value="Chromosome 15"/>
</dbReference>
<comment type="caution">
    <text evidence="1">The sequence shown here is derived from an EMBL/GenBank/DDBJ whole genome shotgun (WGS) entry which is preliminary data.</text>
</comment>
<proteinExistence type="predicted"/>
<accession>A0ACC0WY84</accession>
<organism evidence="1 2">
    <name type="scientific">Pistacia integerrima</name>
    <dbReference type="NCBI Taxonomy" id="434235"/>
    <lineage>
        <taxon>Eukaryota</taxon>
        <taxon>Viridiplantae</taxon>
        <taxon>Streptophyta</taxon>
        <taxon>Embryophyta</taxon>
        <taxon>Tracheophyta</taxon>
        <taxon>Spermatophyta</taxon>
        <taxon>Magnoliopsida</taxon>
        <taxon>eudicotyledons</taxon>
        <taxon>Gunneridae</taxon>
        <taxon>Pentapetalae</taxon>
        <taxon>rosids</taxon>
        <taxon>malvids</taxon>
        <taxon>Sapindales</taxon>
        <taxon>Anacardiaceae</taxon>
        <taxon>Pistacia</taxon>
    </lineage>
</organism>
<dbReference type="EMBL" id="CM047750">
    <property type="protein sequence ID" value="KAJ0007102.1"/>
    <property type="molecule type" value="Genomic_DNA"/>
</dbReference>
<reference evidence="2" key="1">
    <citation type="journal article" date="2023" name="G3 (Bethesda)">
        <title>Genome assembly and association tests identify interacting loci associated with vigor, precocity, and sex in interspecific pistachio rootstocks.</title>
        <authorList>
            <person name="Palmer W."/>
            <person name="Jacygrad E."/>
            <person name="Sagayaradj S."/>
            <person name="Cavanaugh K."/>
            <person name="Han R."/>
            <person name="Bertier L."/>
            <person name="Beede B."/>
            <person name="Kafkas S."/>
            <person name="Golino D."/>
            <person name="Preece J."/>
            <person name="Michelmore R."/>
        </authorList>
    </citation>
    <scope>NUCLEOTIDE SEQUENCE [LARGE SCALE GENOMIC DNA]</scope>
</reference>
<keyword evidence="2" id="KW-1185">Reference proteome</keyword>
<gene>
    <name evidence="1" type="ORF">Pint_30524</name>
</gene>
<evidence type="ECO:0000313" key="1">
    <source>
        <dbReference type="EMBL" id="KAJ0007102.1"/>
    </source>
</evidence>
<sequence>MTVSLKRKGKKGINVNVRRSVRIDGSVLDYRQQEIDRLIDSIVFSEGDRDDEAAVFEEVPDDVAVFEKKKLEDKLDHLIKLLQRQETKYSPYENVCLCHAKYISLYFDSRKKIESLTNEKHHLALNVENLQGRLEIVCVSKCHVFLFNF</sequence>
<name>A0ACC0WY84_9ROSI</name>